<keyword evidence="1" id="KW-0732">Signal</keyword>
<dbReference type="KEGG" id="mmas:MYMAC_005876"/>
<dbReference type="AlphaFoldDB" id="A0A250K3Q8"/>
<evidence type="ECO:0008006" key="4">
    <source>
        <dbReference type="Google" id="ProtNLM"/>
    </source>
</evidence>
<feature type="chain" id="PRO_5012038319" description="Outer membrane protein beta-barrel domain-containing protein" evidence="1">
    <location>
        <begin position="29"/>
        <end position="229"/>
    </location>
</feature>
<sequence length="229" mass="25074">MSPRPTPLLLALALALALALLLPTAASAQRFTVPVDVGVGPAAFAFFGPVFEDQPLHTGLKLSVEAVLDKDWLKKNQRRVPAKYRKYAQRLDEVRISPSLLIPDALILSPKLRDTGMYGATWKPLSLGLPLTSSPARLSLGAGLLLTYAYLHSDTLPDTHFVRPGAEVGVDLELQLSKRFLVSLGWESAFYVPQELGGLGLPGRLRDGIFHVGQAYLQLHLRFPYTARL</sequence>
<dbReference type="OrthoDB" id="5505038at2"/>
<keyword evidence="3" id="KW-1185">Reference proteome</keyword>
<name>A0A250K3Q8_9BACT</name>
<evidence type="ECO:0000256" key="1">
    <source>
        <dbReference type="SAM" id="SignalP"/>
    </source>
</evidence>
<organism evidence="2 3">
    <name type="scientific">Corallococcus macrosporus DSM 14697</name>
    <dbReference type="NCBI Taxonomy" id="1189310"/>
    <lineage>
        <taxon>Bacteria</taxon>
        <taxon>Pseudomonadati</taxon>
        <taxon>Myxococcota</taxon>
        <taxon>Myxococcia</taxon>
        <taxon>Myxococcales</taxon>
        <taxon>Cystobacterineae</taxon>
        <taxon>Myxococcaceae</taxon>
        <taxon>Corallococcus</taxon>
    </lineage>
</organism>
<dbReference type="RefSeq" id="WP_095960499.1">
    <property type="nucleotide sequence ID" value="NZ_CP022203.1"/>
</dbReference>
<accession>A0A250K3Q8</accession>
<dbReference type="Proteomes" id="UP000217343">
    <property type="component" value="Chromosome"/>
</dbReference>
<evidence type="ECO:0000313" key="2">
    <source>
        <dbReference type="EMBL" id="ATB50221.1"/>
    </source>
</evidence>
<reference evidence="2 3" key="1">
    <citation type="submission" date="2017-06" db="EMBL/GenBank/DDBJ databases">
        <title>Sequencing and comparative analysis of myxobacterial genomes.</title>
        <authorList>
            <person name="Rupp O."/>
            <person name="Goesmann A."/>
            <person name="Sogaard-Andersen L."/>
        </authorList>
    </citation>
    <scope>NUCLEOTIDE SEQUENCE [LARGE SCALE GENOMIC DNA]</scope>
    <source>
        <strain evidence="2 3">DSM 14697</strain>
    </source>
</reference>
<gene>
    <name evidence="2" type="ORF">MYMAC_005876</name>
</gene>
<protein>
    <recommendedName>
        <fullName evidence="4">Outer membrane protein beta-barrel domain-containing protein</fullName>
    </recommendedName>
</protein>
<evidence type="ECO:0000313" key="3">
    <source>
        <dbReference type="Proteomes" id="UP000217343"/>
    </source>
</evidence>
<proteinExistence type="predicted"/>
<dbReference type="EMBL" id="CP022203">
    <property type="protein sequence ID" value="ATB50221.1"/>
    <property type="molecule type" value="Genomic_DNA"/>
</dbReference>
<feature type="signal peptide" evidence="1">
    <location>
        <begin position="1"/>
        <end position="28"/>
    </location>
</feature>